<name>A0A5Q2N1Q7_9FIRM</name>
<evidence type="ECO:0000313" key="3">
    <source>
        <dbReference type="Proteomes" id="UP000366051"/>
    </source>
</evidence>
<dbReference type="AlphaFoldDB" id="A0A5Q2N1Q7"/>
<dbReference type="KEGG" id="hcv:FTV88_2849"/>
<feature type="domain" description="Metallo-beta-lactamase" evidence="1">
    <location>
        <begin position="11"/>
        <end position="191"/>
    </location>
</feature>
<dbReference type="PANTHER" id="PTHR47619">
    <property type="entry name" value="METALLO-HYDROLASE YYCJ-RELATED"/>
    <property type="match status" value="1"/>
</dbReference>
<dbReference type="Gene3D" id="3.60.15.10">
    <property type="entry name" value="Ribonuclease Z/Hydroxyacylglutathione hydrolase-like"/>
    <property type="match status" value="1"/>
</dbReference>
<dbReference type="SMART" id="SM00849">
    <property type="entry name" value="Lactamase_B"/>
    <property type="match status" value="1"/>
</dbReference>
<dbReference type="GO" id="GO:0016787">
    <property type="term" value="F:hydrolase activity"/>
    <property type="evidence" value="ECO:0007669"/>
    <property type="project" value="UniProtKB-KW"/>
</dbReference>
<dbReference type="SUPFAM" id="SSF56281">
    <property type="entry name" value="Metallo-hydrolase/oxidoreductase"/>
    <property type="match status" value="1"/>
</dbReference>
<proteinExistence type="predicted"/>
<reference evidence="3" key="1">
    <citation type="submission" date="2019-11" db="EMBL/GenBank/DDBJ databases">
        <title>Genome sequence of Heliorestis convoluta strain HH, an alkaliphilic and minimalistic phototrophic bacterium from a soda lake in Egypt.</title>
        <authorList>
            <person name="Dewey E.D."/>
            <person name="Stokes L.M."/>
            <person name="Burchell B.M."/>
            <person name="Shaffer K.N."/>
            <person name="Huntington A.M."/>
            <person name="Baker J.M."/>
            <person name="Nadendla S."/>
            <person name="Giglio M.G."/>
            <person name="Touchman J.W."/>
            <person name="Blankenship R.E."/>
            <person name="Madigan M.T."/>
            <person name="Sattley W.M."/>
        </authorList>
    </citation>
    <scope>NUCLEOTIDE SEQUENCE [LARGE SCALE GENOMIC DNA]</scope>
    <source>
        <strain evidence="3">HH</strain>
    </source>
</reference>
<protein>
    <submittedName>
        <fullName evidence="2">MBL fold metallo-hydrolase</fullName>
    </submittedName>
</protein>
<evidence type="ECO:0000259" key="1">
    <source>
        <dbReference type="SMART" id="SM00849"/>
    </source>
</evidence>
<dbReference type="RefSeq" id="WP_153726008.1">
    <property type="nucleotide sequence ID" value="NZ_CP045875.1"/>
</dbReference>
<keyword evidence="3" id="KW-1185">Reference proteome</keyword>
<sequence length="282" mass="31418">MRYTTIASGSSGNAIYVEHKESRILVDAGLSGKKIEKGLQEAGVDPSSIDAIVVTHEHIDHVRGVGVLARRYGYPVYATEGTWQGMSSKIGEVKEEQIYTIQVDDKVTIKDLEVETFPTPHDARQSIGLTFDDGNSRLGIATDIGYVTQAMGRKLLGCEALIFESNHDRQMLLQGPYPERLKRRVDSKEGHLSNEEAGRVLTKLCDGGTQQIMLAHLSAENNRPEIAVDTVKEVLQQEGYSVKAWKKHEEQGCLFTEKENKKAADLRLTVAPRYEIHPMEEI</sequence>
<dbReference type="InterPro" id="IPR001279">
    <property type="entry name" value="Metallo-B-lactamas"/>
</dbReference>
<dbReference type="Proteomes" id="UP000366051">
    <property type="component" value="Chromosome"/>
</dbReference>
<dbReference type="InterPro" id="IPR036866">
    <property type="entry name" value="RibonucZ/Hydroxyglut_hydro"/>
</dbReference>
<organism evidence="2 3">
    <name type="scientific">Heliorestis convoluta</name>
    <dbReference type="NCBI Taxonomy" id="356322"/>
    <lineage>
        <taxon>Bacteria</taxon>
        <taxon>Bacillati</taxon>
        <taxon>Bacillota</taxon>
        <taxon>Clostridia</taxon>
        <taxon>Eubacteriales</taxon>
        <taxon>Heliobacteriaceae</taxon>
        <taxon>Heliorestis</taxon>
    </lineage>
</organism>
<gene>
    <name evidence="2" type="ORF">FTV88_2849</name>
</gene>
<dbReference type="OrthoDB" id="9781189at2"/>
<accession>A0A5Q2N1Q7</accession>
<dbReference type="EMBL" id="CP045875">
    <property type="protein sequence ID" value="QGG48938.1"/>
    <property type="molecule type" value="Genomic_DNA"/>
</dbReference>
<evidence type="ECO:0000313" key="2">
    <source>
        <dbReference type="EMBL" id="QGG48938.1"/>
    </source>
</evidence>
<dbReference type="PANTHER" id="PTHR47619:SF1">
    <property type="entry name" value="EXODEOXYRIBONUCLEASE WALJ"/>
    <property type="match status" value="1"/>
</dbReference>
<dbReference type="Pfam" id="PF12706">
    <property type="entry name" value="Lactamase_B_2"/>
    <property type="match status" value="1"/>
</dbReference>
<dbReference type="InterPro" id="IPR052533">
    <property type="entry name" value="WalJ/YycJ-like"/>
</dbReference>
<keyword evidence="2" id="KW-0378">Hydrolase</keyword>